<dbReference type="Proteomes" id="UP000199159">
    <property type="component" value="Unassembled WGS sequence"/>
</dbReference>
<protein>
    <recommendedName>
        <fullName evidence="1">Immunity MXAN-0049 protein domain-containing protein</fullName>
    </recommendedName>
</protein>
<dbReference type="Pfam" id="PF07791">
    <property type="entry name" value="Imm11"/>
    <property type="match status" value="1"/>
</dbReference>
<accession>A0A1H0PW61</accession>
<name>A0A1H0PW61_9BACI</name>
<dbReference type="STRING" id="930152.SAMN05216565_101491"/>
<feature type="domain" description="Immunity MXAN-0049 protein" evidence="1">
    <location>
        <begin position="89"/>
        <end position="176"/>
    </location>
</feature>
<evidence type="ECO:0000313" key="3">
    <source>
        <dbReference type="Proteomes" id="UP000199159"/>
    </source>
</evidence>
<evidence type="ECO:0000313" key="2">
    <source>
        <dbReference type="EMBL" id="SDP09274.1"/>
    </source>
</evidence>
<proteinExistence type="predicted"/>
<keyword evidence="3" id="KW-1185">Reference proteome</keyword>
<evidence type="ECO:0000259" key="1">
    <source>
        <dbReference type="Pfam" id="PF07791"/>
    </source>
</evidence>
<organism evidence="2 3">
    <name type="scientific">Litchfieldia salsa</name>
    <dbReference type="NCBI Taxonomy" id="930152"/>
    <lineage>
        <taxon>Bacteria</taxon>
        <taxon>Bacillati</taxon>
        <taxon>Bacillota</taxon>
        <taxon>Bacilli</taxon>
        <taxon>Bacillales</taxon>
        <taxon>Bacillaceae</taxon>
        <taxon>Litchfieldia</taxon>
    </lineage>
</organism>
<dbReference type="RefSeq" id="WP_090849549.1">
    <property type="nucleotide sequence ID" value="NZ_FNJU01000001.1"/>
</dbReference>
<dbReference type="EMBL" id="FNJU01000001">
    <property type="protein sequence ID" value="SDP09274.1"/>
    <property type="molecule type" value="Genomic_DNA"/>
</dbReference>
<dbReference type="AlphaFoldDB" id="A0A1H0PW61"/>
<dbReference type="OrthoDB" id="2875619at2"/>
<dbReference type="InterPro" id="IPR012433">
    <property type="entry name" value="Imm11"/>
</dbReference>
<gene>
    <name evidence="2" type="ORF">SAMN05216565_101491</name>
</gene>
<sequence length="198" mass="22840">MKIWLLHKLYDDYETLSFLNEDDSQFFHDHFNGVPIKDIWIHNQVGIYKGGKKGDFPPGLLAPPVFSDKAVQELEDVLGDMVEVLPISKESEKYYAINVINVLDCIDGEKAEVKRFRSGLIMKYKKYAFKEECLEGQDIFKVVDHEEKKLIKTQVFVSDKFKDKVIESGLKGFDFIGVWDSESTSDITQQADKSEEKM</sequence>
<reference evidence="3" key="1">
    <citation type="submission" date="2016-10" db="EMBL/GenBank/DDBJ databases">
        <authorList>
            <person name="Varghese N."/>
            <person name="Submissions S."/>
        </authorList>
    </citation>
    <scope>NUCLEOTIDE SEQUENCE [LARGE SCALE GENOMIC DNA]</scope>
    <source>
        <strain evidence="3">IBRC-M10078</strain>
    </source>
</reference>